<protein>
    <recommendedName>
        <fullName evidence="3">Cyclin-like domain-containing protein</fullName>
    </recommendedName>
</protein>
<dbReference type="AlphaFoldDB" id="A0AAU9ISP1"/>
<keyword evidence="2" id="KW-1185">Reference proteome</keyword>
<dbReference type="PANTHER" id="PTHR14248">
    <property type="entry name" value="CYCLIN Y, ISOFORM A"/>
    <property type="match status" value="1"/>
</dbReference>
<dbReference type="Pfam" id="PF08613">
    <property type="entry name" value="Cyclin"/>
    <property type="match status" value="1"/>
</dbReference>
<dbReference type="EMBL" id="CAJZBQ010000012">
    <property type="protein sequence ID" value="CAG9314770.1"/>
    <property type="molecule type" value="Genomic_DNA"/>
</dbReference>
<dbReference type="GO" id="GO:0019901">
    <property type="term" value="F:protein kinase binding"/>
    <property type="evidence" value="ECO:0007669"/>
    <property type="project" value="InterPro"/>
</dbReference>
<comment type="caution">
    <text evidence="1">The sequence shown here is derived from an EMBL/GenBank/DDBJ whole genome shotgun (WGS) entry which is preliminary data.</text>
</comment>
<evidence type="ECO:0008006" key="3">
    <source>
        <dbReference type="Google" id="ProtNLM"/>
    </source>
</evidence>
<accession>A0AAU9ISP1</accession>
<organism evidence="1 2">
    <name type="scientific">Blepharisma stoltei</name>
    <dbReference type="NCBI Taxonomy" id="1481888"/>
    <lineage>
        <taxon>Eukaryota</taxon>
        <taxon>Sar</taxon>
        <taxon>Alveolata</taxon>
        <taxon>Ciliophora</taxon>
        <taxon>Postciliodesmatophora</taxon>
        <taxon>Heterotrichea</taxon>
        <taxon>Heterotrichida</taxon>
        <taxon>Blepharismidae</taxon>
        <taxon>Blepharisma</taxon>
    </lineage>
</organism>
<dbReference type="Gene3D" id="1.10.472.10">
    <property type="entry name" value="Cyclin-like"/>
    <property type="match status" value="1"/>
</dbReference>
<evidence type="ECO:0000313" key="2">
    <source>
        <dbReference type="Proteomes" id="UP001162131"/>
    </source>
</evidence>
<dbReference type="SUPFAM" id="SSF47954">
    <property type="entry name" value="Cyclin-like"/>
    <property type="match status" value="1"/>
</dbReference>
<proteinExistence type="predicted"/>
<evidence type="ECO:0000313" key="1">
    <source>
        <dbReference type="EMBL" id="CAG9314770.1"/>
    </source>
</evidence>
<dbReference type="InterPro" id="IPR013922">
    <property type="entry name" value="Cyclin_PHO80-like"/>
</dbReference>
<name>A0AAU9ISP1_9CILI</name>
<gene>
    <name evidence="1" type="ORF">BSTOLATCC_MIC11765</name>
</gene>
<sequence>MNPNSFPSTEDLRRCTSFTSNIEKEFNEEEDLFLLIRGVSILIHYQITIDIEQNKQNLGDSTFDEGKYLKTKNFPQERIDQLKQVPNDIIVTKFLEALYNGIQCSPECLIISLVYIYQIIKTDRLFLRELTWRPIILCALFIAHKVFDDLPMTNAELSRIYPFFTSHELCELESKFMDLINFNLYVSPKKYAQFYIEIHSMFSESNTKPLGRLTKAQKRRLENKTKNFDRESCASILLS</sequence>
<dbReference type="InterPro" id="IPR036915">
    <property type="entry name" value="Cyclin-like_sf"/>
</dbReference>
<reference evidence="1" key="1">
    <citation type="submission" date="2021-09" db="EMBL/GenBank/DDBJ databases">
        <authorList>
            <consortium name="AG Swart"/>
            <person name="Singh M."/>
            <person name="Singh A."/>
            <person name="Seah K."/>
            <person name="Emmerich C."/>
        </authorList>
    </citation>
    <scope>NUCLEOTIDE SEQUENCE</scope>
    <source>
        <strain evidence="1">ATCC30299</strain>
    </source>
</reference>
<dbReference type="Proteomes" id="UP001162131">
    <property type="component" value="Unassembled WGS sequence"/>
</dbReference>